<dbReference type="NCBIfam" id="TIGR00045">
    <property type="entry name" value="glycerate kinase"/>
    <property type="match status" value="1"/>
</dbReference>
<reference evidence="6" key="1">
    <citation type="submission" date="2016-10" db="EMBL/GenBank/DDBJ databases">
        <authorList>
            <person name="Varghese N."/>
            <person name="Submissions S."/>
        </authorList>
    </citation>
    <scope>NUCLEOTIDE SEQUENCE [LARGE SCALE GENOMIC DNA]</scope>
    <source>
        <strain evidence="6">DSM 22530</strain>
    </source>
</reference>
<dbReference type="OrthoDB" id="9774290at2"/>
<dbReference type="PANTHER" id="PTHR21599:SF0">
    <property type="entry name" value="GLYCERATE KINASE"/>
    <property type="match status" value="1"/>
</dbReference>
<evidence type="ECO:0000256" key="1">
    <source>
        <dbReference type="ARBA" id="ARBA00006284"/>
    </source>
</evidence>
<evidence type="ECO:0000313" key="5">
    <source>
        <dbReference type="EMBL" id="SFE22528.1"/>
    </source>
</evidence>
<dbReference type="InterPro" id="IPR004381">
    <property type="entry name" value="Glycerate_kinase"/>
</dbReference>
<evidence type="ECO:0000313" key="6">
    <source>
        <dbReference type="Proteomes" id="UP000199474"/>
    </source>
</evidence>
<keyword evidence="3 4" id="KW-0418">Kinase</keyword>
<dbReference type="InterPro" id="IPR018193">
    <property type="entry name" value="Glyc_kinase_flavodox-like_fold"/>
</dbReference>
<dbReference type="AlphaFoldDB" id="A0A1I1YU56"/>
<dbReference type="SUPFAM" id="SSF110738">
    <property type="entry name" value="Glycerate kinase I"/>
    <property type="match status" value="1"/>
</dbReference>
<dbReference type="EMBL" id="FOMR01000010">
    <property type="protein sequence ID" value="SFE22528.1"/>
    <property type="molecule type" value="Genomic_DNA"/>
</dbReference>
<sequence>MHIVIAPDSFKGSLTSIQASEVMKRAVQSVDRHNHVTLKPMADGGEGTLASMLVATGGQRITVACTGALGETIHASYGIIHSDKAIIECAEIAGLIQVPENKRHPAFTTTFGIGEVIKDALDRGCRRFVIALGGSATNDGGSGMLKALGMKSVNANGDDAGYFGKDVKHISQVSFDAIDSRLADADIEVACDVDNPLLGDSGATYVYGPQKGLKTSELSQYDTALKQYANNVESVLGEQLQTVPGSGAAGGLGFALLAIGGRLISGAELIADAMKLEKAVQGADVVLTGEGQSDEQTLYGKAPGYIADLAQKHHTTAVLISGSLDGDVSVLREKFSGCFSIVNKPMSLQECMGQAEKLLYEQTAQVIQLLHQFQR</sequence>
<dbReference type="GO" id="GO:0031388">
    <property type="term" value="P:organic acid phosphorylation"/>
    <property type="evidence" value="ECO:0007669"/>
    <property type="project" value="UniProtKB-UniRule"/>
</dbReference>
<protein>
    <submittedName>
        <fullName evidence="5">Glycerate kinase</fullName>
    </submittedName>
</protein>
<dbReference type="InterPro" id="IPR018197">
    <property type="entry name" value="Glycerate_kinase_RE-like"/>
</dbReference>
<dbReference type="RefSeq" id="WP_090086460.1">
    <property type="nucleotide sequence ID" value="NZ_FOMR01000010.1"/>
</dbReference>
<dbReference type="PIRSF" id="PIRSF006078">
    <property type="entry name" value="GlxK"/>
    <property type="match status" value="1"/>
</dbReference>
<dbReference type="STRING" id="640948.SAMN05216238_11089"/>
<dbReference type="Proteomes" id="UP000199474">
    <property type="component" value="Unassembled WGS sequence"/>
</dbReference>
<dbReference type="Pfam" id="PF02595">
    <property type="entry name" value="Gly_kinase"/>
    <property type="match status" value="1"/>
</dbReference>
<proteinExistence type="inferred from homology"/>
<gene>
    <name evidence="5" type="ORF">SAMN05216238_11089</name>
</gene>
<evidence type="ECO:0000256" key="2">
    <source>
        <dbReference type="ARBA" id="ARBA00022679"/>
    </source>
</evidence>
<keyword evidence="2 4" id="KW-0808">Transferase</keyword>
<keyword evidence="6" id="KW-1185">Reference proteome</keyword>
<organism evidence="5 6">
    <name type="scientific">Lentibacillus persicus</name>
    <dbReference type="NCBI Taxonomy" id="640948"/>
    <lineage>
        <taxon>Bacteria</taxon>
        <taxon>Bacillati</taxon>
        <taxon>Bacillota</taxon>
        <taxon>Bacilli</taxon>
        <taxon>Bacillales</taxon>
        <taxon>Bacillaceae</taxon>
        <taxon>Lentibacillus</taxon>
    </lineage>
</organism>
<accession>A0A1I1YU56</accession>
<comment type="similarity">
    <text evidence="1 4">Belongs to the glycerate kinase type-1 family.</text>
</comment>
<name>A0A1I1YU56_9BACI</name>
<dbReference type="Gene3D" id="3.90.1510.10">
    <property type="entry name" value="Glycerate kinase, domain 2"/>
    <property type="match status" value="1"/>
</dbReference>
<dbReference type="InterPro" id="IPR036129">
    <property type="entry name" value="Glycerate_kinase_sf"/>
</dbReference>
<dbReference type="Gene3D" id="3.40.50.10350">
    <property type="entry name" value="Glycerate kinase, domain 1"/>
    <property type="match status" value="1"/>
</dbReference>
<dbReference type="GO" id="GO:0008887">
    <property type="term" value="F:glycerate kinase activity"/>
    <property type="evidence" value="ECO:0007669"/>
    <property type="project" value="UniProtKB-UniRule"/>
</dbReference>
<dbReference type="PANTHER" id="PTHR21599">
    <property type="entry name" value="GLYCERATE KINASE"/>
    <property type="match status" value="1"/>
</dbReference>
<evidence type="ECO:0000256" key="3">
    <source>
        <dbReference type="ARBA" id="ARBA00022777"/>
    </source>
</evidence>
<evidence type="ECO:0000256" key="4">
    <source>
        <dbReference type="PIRNR" id="PIRNR006078"/>
    </source>
</evidence>